<dbReference type="InterPro" id="IPR002970">
    <property type="entry name" value="Tick_his-bd"/>
</dbReference>
<sequence>MHLATFVILGALLRLHAVALRTAPWEDEERFGRYQEAWKVLNQPINTTYFLAKSTYPRTYLWHRTSACVRLRAVRVFESNKSAIFELKYKDVDDDVLRLSSPYTRRGTAKSDTYNITLQATRAFPYQTINNTISFNPKVKGRGFFGSVIFTNGASCHLISTRYEITHRGCELWVSEKRIEKIPSCCLFMYDYICPKAPEIIVYNKTICSAERLR</sequence>
<protein>
    <submittedName>
        <fullName evidence="2">Putative lipocal-1 1</fullName>
    </submittedName>
</protein>
<dbReference type="Pfam" id="PF02098">
    <property type="entry name" value="His_binding"/>
    <property type="match status" value="1"/>
</dbReference>
<dbReference type="AlphaFoldDB" id="A0A023FQZ6"/>
<reference evidence="2" key="1">
    <citation type="submission" date="2014-03" db="EMBL/GenBank/DDBJ databases">
        <title>The sialotranscriptome of Amblyomma triste, Amblyomma parvum and Amblyomma cajennense ticks, uncovered by 454-based RNA-seq.</title>
        <authorList>
            <person name="Garcia G.R."/>
            <person name="Gardinassi L.G."/>
            <person name="Ribeiro J.M."/>
            <person name="Anatriello E."/>
            <person name="Ferreira B.R."/>
            <person name="Moreira H.N."/>
            <person name="Mafra C."/>
            <person name="Olegario M.M."/>
            <person name="Szabo P.J."/>
            <person name="Miranda-Santos I.K."/>
            <person name="Maruyama S.R."/>
        </authorList>
    </citation>
    <scope>NUCLEOTIDE SEQUENCE</scope>
    <source>
        <strain evidence="2">Uberlandia</strain>
        <tissue evidence="2">Salivary glands</tissue>
    </source>
</reference>
<proteinExistence type="evidence at transcript level"/>
<feature type="signal peptide" evidence="1">
    <location>
        <begin position="1"/>
        <end position="19"/>
    </location>
</feature>
<dbReference type="Gene3D" id="2.40.128.20">
    <property type="match status" value="1"/>
</dbReference>
<accession>A0A023FQZ6</accession>
<dbReference type="PRINTS" id="PR01220">
    <property type="entry name" value="HISBINDING"/>
</dbReference>
<feature type="chain" id="PRO_5001517279" evidence="1">
    <location>
        <begin position="20"/>
        <end position="214"/>
    </location>
</feature>
<keyword evidence="1" id="KW-0732">Signal</keyword>
<dbReference type="InterPro" id="IPR012674">
    <property type="entry name" value="Calycin"/>
</dbReference>
<organism evidence="2">
    <name type="scientific">Amblyomma cajennense</name>
    <name type="common">Cayenne tick</name>
    <name type="synonym">Acarus cajennensis</name>
    <dbReference type="NCBI Taxonomy" id="34607"/>
    <lineage>
        <taxon>Eukaryota</taxon>
        <taxon>Metazoa</taxon>
        <taxon>Ecdysozoa</taxon>
        <taxon>Arthropoda</taxon>
        <taxon>Chelicerata</taxon>
        <taxon>Arachnida</taxon>
        <taxon>Acari</taxon>
        <taxon>Parasitiformes</taxon>
        <taxon>Ixodida</taxon>
        <taxon>Ixodoidea</taxon>
        <taxon>Ixodidae</taxon>
        <taxon>Amblyomminae</taxon>
        <taxon>Amblyomma</taxon>
    </lineage>
</organism>
<dbReference type="GO" id="GO:0030682">
    <property type="term" value="P:symbiont-mediated perturbation of host defenses"/>
    <property type="evidence" value="ECO:0007669"/>
    <property type="project" value="InterPro"/>
</dbReference>
<evidence type="ECO:0000256" key="1">
    <source>
        <dbReference type="SAM" id="SignalP"/>
    </source>
</evidence>
<evidence type="ECO:0000313" key="2">
    <source>
        <dbReference type="EMBL" id="JAC24242.1"/>
    </source>
</evidence>
<dbReference type="SUPFAM" id="SSF50814">
    <property type="entry name" value="Lipocalins"/>
    <property type="match status" value="1"/>
</dbReference>
<dbReference type="GO" id="GO:0043176">
    <property type="term" value="F:amine binding"/>
    <property type="evidence" value="ECO:0007669"/>
    <property type="project" value="InterPro"/>
</dbReference>
<name>A0A023FQZ6_AMBCJ</name>
<dbReference type="EMBL" id="GBBK01000240">
    <property type="protein sequence ID" value="JAC24242.1"/>
    <property type="molecule type" value="mRNA"/>
</dbReference>